<organism evidence="4 5">
    <name type="scientific">Anaerostipes hadrus</name>
    <dbReference type="NCBI Taxonomy" id="649756"/>
    <lineage>
        <taxon>Bacteria</taxon>
        <taxon>Bacillati</taxon>
        <taxon>Bacillota</taxon>
        <taxon>Clostridia</taxon>
        <taxon>Lachnospirales</taxon>
        <taxon>Lachnospiraceae</taxon>
        <taxon>Anaerostipes</taxon>
    </lineage>
</organism>
<keyword evidence="3" id="KW-0411">Iron-sulfur</keyword>
<evidence type="ECO:0000313" key="4">
    <source>
        <dbReference type="EMBL" id="CUM71835.1"/>
    </source>
</evidence>
<accession>A0A173R1Z8</accession>
<evidence type="ECO:0000256" key="2">
    <source>
        <dbReference type="ARBA" id="ARBA00005806"/>
    </source>
</evidence>
<dbReference type="GO" id="GO:0051536">
    <property type="term" value="F:iron-sulfur cluster binding"/>
    <property type="evidence" value="ECO:0007669"/>
    <property type="project" value="UniProtKB-KW"/>
</dbReference>
<dbReference type="AlphaFoldDB" id="A0A173R1Z8"/>
<comment type="similarity">
    <text evidence="2">Belongs to the FldB/FldC dehydratase alpha/beta subunit family.</text>
</comment>
<dbReference type="PANTHER" id="PTHR30548:SF2">
    <property type="entry name" value="2-HYDROXYACYL-COA DEHYDRATASE,D-COMPONENT"/>
    <property type="match status" value="1"/>
</dbReference>
<protein>
    <submittedName>
        <fullName evidence="4">Benzoyl-CoA reductase subunit B</fullName>
        <ecNumber evidence="4">1.3.7.8</ecNumber>
    </submittedName>
</protein>
<comment type="cofactor">
    <cofactor evidence="1">
        <name>[4Fe-4S] cluster</name>
        <dbReference type="ChEBI" id="CHEBI:49883"/>
    </cofactor>
</comment>
<dbReference type="Gene3D" id="3.40.50.11900">
    <property type="match status" value="1"/>
</dbReference>
<keyword evidence="3" id="KW-0408">Iron</keyword>
<reference evidence="4 5" key="1">
    <citation type="submission" date="2015-09" db="EMBL/GenBank/DDBJ databases">
        <authorList>
            <consortium name="Pathogen Informatics"/>
        </authorList>
    </citation>
    <scope>NUCLEOTIDE SEQUENCE [LARGE SCALE GENOMIC DNA]</scope>
    <source>
        <strain evidence="4 5">2789STDY5608868</strain>
    </source>
</reference>
<dbReference type="PANTHER" id="PTHR30548">
    <property type="entry name" value="2-HYDROXYGLUTARYL-COA DEHYDRATASE, D-COMPONENT-RELATED"/>
    <property type="match status" value="1"/>
</dbReference>
<evidence type="ECO:0000256" key="1">
    <source>
        <dbReference type="ARBA" id="ARBA00001966"/>
    </source>
</evidence>
<dbReference type="InterPro" id="IPR010327">
    <property type="entry name" value="FldB/FldC_alpha/beta"/>
</dbReference>
<dbReference type="EMBL" id="CYXT01000001">
    <property type="protein sequence ID" value="CUM71835.1"/>
    <property type="molecule type" value="Genomic_DNA"/>
</dbReference>
<dbReference type="GO" id="GO:0018522">
    <property type="term" value="F:benzoyl-CoA reductase activity"/>
    <property type="evidence" value="ECO:0007669"/>
    <property type="project" value="UniProtKB-EC"/>
</dbReference>
<gene>
    <name evidence="4" type="primary">bcrB_1</name>
    <name evidence="4" type="ORF">ERS852425_00204</name>
</gene>
<keyword evidence="4" id="KW-0560">Oxidoreductase</keyword>
<dbReference type="Pfam" id="PF06050">
    <property type="entry name" value="HGD-D"/>
    <property type="match status" value="1"/>
</dbReference>
<keyword evidence="3" id="KW-0479">Metal-binding</keyword>
<dbReference type="GO" id="GO:0016836">
    <property type="term" value="F:hydro-lyase activity"/>
    <property type="evidence" value="ECO:0007669"/>
    <property type="project" value="UniProtKB-ARBA"/>
</dbReference>
<dbReference type="Proteomes" id="UP000095598">
    <property type="component" value="Unassembled WGS sequence"/>
</dbReference>
<sequence length="428" mass="48337">MQIIETYGKYIEKWANTNPDRARVLLKLGWEVQNLKYKFTPDKRLLPADRYLAHLMMNTMLMPLKNPQECAIVSIFIPCEILHEAGLHPYNVEAFSCYLSASNAERAFLQQAENTGISETLCSYHKTFLGAAQKKILPKPKCIVYTNLTCDANLLTFKTLAKLYDVPAFAIDVPMQQNEDNVKYVADQIRDLKVFLEKCTGKTITEDGLKERMRRSKRTMDKFIECQKKSADKDIKTDLVTPLFAGMTNNILLGTKEEEKYVDQLLKDIEKAPKKKGKNIYWMHTIPFWSGAVQEALAFNENAQIAGCELSRTFEPDFDPEDPYDAMARRMVYHGLNGSAVRRIEAGIRHAKDVKADGAVWFGHWGCKHTLGAAQLAKKKFEEAGIPMLLLDGDGCDRSHGGEGQTSTRLGAFLEMLGAEEMEGGQDE</sequence>
<dbReference type="EC" id="1.3.7.8" evidence="4"/>
<dbReference type="RefSeq" id="WP_055257565.1">
    <property type="nucleotide sequence ID" value="NZ_CYXT01000001.1"/>
</dbReference>
<name>A0A173R1Z8_ANAHA</name>
<dbReference type="Gene3D" id="3.40.50.11890">
    <property type="match status" value="1"/>
</dbReference>
<proteinExistence type="inferred from homology"/>
<evidence type="ECO:0000256" key="3">
    <source>
        <dbReference type="ARBA" id="ARBA00023014"/>
    </source>
</evidence>
<evidence type="ECO:0000313" key="5">
    <source>
        <dbReference type="Proteomes" id="UP000095598"/>
    </source>
</evidence>